<dbReference type="RefSeq" id="XP_064658880.1">
    <property type="nucleotide sequence ID" value="XM_064802755.1"/>
</dbReference>
<keyword evidence="5 7" id="KW-1133">Transmembrane helix</keyword>
<keyword evidence="4 7" id="KW-0256">Endoplasmic reticulum</keyword>
<comment type="caution">
    <text evidence="8">The sequence shown here is derived from an EMBL/GenBank/DDBJ whole genome shotgun (WGS) entry which is preliminary data.</text>
</comment>
<dbReference type="Pfam" id="PF08285">
    <property type="entry name" value="DPM3"/>
    <property type="match status" value="1"/>
</dbReference>
<dbReference type="GO" id="GO:0006506">
    <property type="term" value="P:GPI anchor biosynthetic process"/>
    <property type="evidence" value="ECO:0007669"/>
    <property type="project" value="TreeGrafter"/>
</dbReference>
<evidence type="ECO:0000256" key="5">
    <source>
        <dbReference type="ARBA" id="ARBA00022989"/>
    </source>
</evidence>
<dbReference type="Proteomes" id="UP001337655">
    <property type="component" value="Unassembled WGS sequence"/>
</dbReference>
<name>A0AAV9PBP4_9PEZI</name>
<evidence type="ECO:0000256" key="3">
    <source>
        <dbReference type="ARBA" id="ARBA00022692"/>
    </source>
</evidence>
<dbReference type="InterPro" id="IPR013174">
    <property type="entry name" value="DPM3"/>
</dbReference>
<comment type="similarity">
    <text evidence="2 7">Belongs to the DPM3 family.</text>
</comment>
<dbReference type="PANTHER" id="PTHR16433">
    <property type="entry name" value="DOLICHOL-PHOSPHATE MANNOSYLTRANSFERASE SUBUNIT 3"/>
    <property type="match status" value="1"/>
</dbReference>
<dbReference type="AlphaFoldDB" id="A0AAV9PBP4"/>
<dbReference type="GeneID" id="89926851"/>
<dbReference type="GO" id="GO:0033185">
    <property type="term" value="C:dolichol-phosphate-mannose synthase complex"/>
    <property type="evidence" value="ECO:0007669"/>
    <property type="project" value="TreeGrafter"/>
</dbReference>
<comment type="pathway">
    <text evidence="7">Protein modification; protein glycosylation.</text>
</comment>
<evidence type="ECO:0000313" key="9">
    <source>
        <dbReference type="Proteomes" id="UP001337655"/>
    </source>
</evidence>
<feature type="transmembrane region" description="Helical" evidence="7">
    <location>
        <begin position="40"/>
        <end position="61"/>
    </location>
</feature>
<dbReference type="GO" id="GO:0005789">
    <property type="term" value="C:endoplasmic reticulum membrane"/>
    <property type="evidence" value="ECO:0007669"/>
    <property type="project" value="UniProtKB-SubCell"/>
</dbReference>
<evidence type="ECO:0000256" key="2">
    <source>
        <dbReference type="ARBA" id="ARBA00010430"/>
    </source>
</evidence>
<organism evidence="8 9">
    <name type="scientific">Saxophila tyrrhenica</name>
    <dbReference type="NCBI Taxonomy" id="1690608"/>
    <lineage>
        <taxon>Eukaryota</taxon>
        <taxon>Fungi</taxon>
        <taxon>Dikarya</taxon>
        <taxon>Ascomycota</taxon>
        <taxon>Pezizomycotina</taxon>
        <taxon>Dothideomycetes</taxon>
        <taxon>Dothideomycetidae</taxon>
        <taxon>Mycosphaerellales</taxon>
        <taxon>Extremaceae</taxon>
        <taxon>Saxophila</taxon>
    </lineage>
</organism>
<comment type="function">
    <text evidence="7">Stabilizer subunit of the dolichol-phosphate mannose (DPM) synthase complex; tethers catalytic subunit to the ER.</text>
</comment>
<evidence type="ECO:0000313" key="8">
    <source>
        <dbReference type="EMBL" id="KAK5169534.1"/>
    </source>
</evidence>
<reference evidence="8 9" key="1">
    <citation type="submission" date="2023-08" db="EMBL/GenBank/DDBJ databases">
        <title>Black Yeasts Isolated from many extreme environments.</title>
        <authorList>
            <person name="Coleine C."/>
            <person name="Stajich J.E."/>
            <person name="Selbmann L."/>
        </authorList>
    </citation>
    <scope>NUCLEOTIDE SEQUENCE [LARGE SCALE GENOMIC DNA]</scope>
    <source>
        <strain evidence="8 9">CCFEE 5935</strain>
    </source>
</reference>
<keyword evidence="6 7" id="KW-0472">Membrane</keyword>
<proteinExistence type="inferred from homology"/>
<comment type="subunit">
    <text evidence="7">Component of the dolichol-phosphate mannose (DPM) synthase complex.</text>
</comment>
<accession>A0AAV9PBP4</accession>
<evidence type="ECO:0000256" key="4">
    <source>
        <dbReference type="ARBA" id="ARBA00022824"/>
    </source>
</evidence>
<comment type="subcellular location">
    <subcellularLocation>
        <location evidence="1 7">Endoplasmic reticulum membrane</location>
        <topology evidence="1 7">Multi-pass membrane protein</topology>
    </subcellularLocation>
</comment>
<sequence length="93" mass="10505">MTRAQQQLALLATFSITYFICFAGLLPLPEKIQDEIIPVLPFWFLVSFGAFLLFKLGYGVLTFNDVPDAYEELMGQIKQAKTDLRKKGVDVSD</sequence>
<protein>
    <recommendedName>
        <fullName evidence="7">Dolichol-phosphate mannosyltransferase subunit 3</fullName>
    </recommendedName>
</protein>
<feature type="transmembrane region" description="Helical" evidence="7">
    <location>
        <begin position="7"/>
        <end position="28"/>
    </location>
</feature>
<evidence type="ECO:0000256" key="6">
    <source>
        <dbReference type="ARBA" id="ARBA00023136"/>
    </source>
</evidence>
<evidence type="ECO:0000256" key="7">
    <source>
        <dbReference type="RuleBase" id="RU365085"/>
    </source>
</evidence>
<gene>
    <name evidence="8" type="ORF">LTR77_005510</name>
</gene>
<evidence type="ECO:0000256" key="1">
    <source>
        <dbReference type="ARBA" id="ARBA00004477"/>
    </source>
</evidence>
<dbReference type="PANTHER" id="PTHR16433:SF0">
    <property type="entry name" value="DOLICHOL-PHOSPHATE MANNOSYLTRANSFERASE SUBUNIT 3"/>
    <property type="match status" value="1"/>
</dbReference>
<keyword evidence="9" id="KW-1185">Reference proteome</keyword>
<keyword evidence="3 7" id="KW-0812">Transmembrane</keyword>
<dbReference type="EMBL" id="JAVRRT010000008">
    <property type="protein sequence ID" value="KAK5169534.1"/>
    <property type="molecule type" value="Genomic_DNA"/>
</dbReference>